<dbReference type="AlphaFoldDB" id="A0A3M7M0P1"/>
<keyword evidence="2" id="KW-1185">Reference proteome</keyword>
<evidence type="ECO:0000313" key="2">
    <source>
        <dbReference type="Proteomes" id="UP000265663"/>
    </source>
</evidence>
<evidence type="ECO:0000313" key="1">
    <source>
        <dbReference type="EMBL" id="RMZ68073.1"/>
    </source>
</evidence>
<dbReference type="Proteomes" id="UP000265663">
    <property type="component" value="Unassembled WGS sequence"/>
</dbReference>
<proteinExistence type="predicted"/>
<gene>
    <name evidence="1" type="ORF">GMOD_00004242</name>
</gene>
<organism evidence="1 2">
    <name type="scientific">Pyrenophora seminiperda CCB06</name>
    <dbReference type="NCBI Taxonomy" id="1302712"/>
    <lineage>
        <taxon>Eukaryota</taxon>
        <taxon>Fungi</taxon>
        <taxon>Dikarya</taxon>
        <taxon>Ascomycota</taxon>
        <taxon>Pezizomycotina</taxon>
        <taxon>Dothideomycetes</taxon>
        <taxon>Pleosporomycetidae</taxon>
        <taxon>Pleosporales</taxon>
        <taxon>Pleosporineae</taxon>
        <taxon>Pleosporaceae</taxon>
        <taxon>Pyrenophora</taxon>
    </lineage>
</organism>
<reference evidence="1 2" key="1">
    <citation type="journal article" date="2014" name="PLoS ONE">
        <title>De novo Genome Assembly of the Fungal Plant Pathogen Pyrenophora semeniperda.</title>
        <authorList>
            <person name="Soliai M.M."/>
            <person name="Meyer S.E."/>
            <person name="Udall J.A."/>
            <person name="Elzinga D.E."/>
            <person name="Hermansen R.A."/>
            <person name="Bodily P.M."/>
            <person name="Hart A.A."/>
            <person name="Coleman C.E."/>
        </authorList>
    </citation>
    <scope>NUCLEOTIDE SEQUENCE [LARGE SCALE GENOMIC DNA]</scope>
    <source>
        <strain evidence="1 2">CCB06</strain>
        <tissue evidence="1">Mycelium</tissue>
    </source>
</reference>
<dbReference type="EMBL" id="KE747814">
    <property type="protein sequence ID" value="RMZ68073.1"/>
    <property type="molecule type" value="Genomic_DNA"/>
</dbReference>
<protein>
    <submittedName>
        <fullName evidence="1">Uncharacterized protein</fullName>
    </submittedName>
</protein>
<name>A0A3M7M0P1_9PLEO</name>
<sequence>MRSTIYACQIGMGSLPARSVQRLLIVEPFFMGLNVKVGSLEEYLADKCGSKCYNLACLMHPITSLTRYLLDYFIARHHNPVIILCNLVYMSPWVREVKFPLDRGALIQKIHLIKTLLDKNSKFIHRCLTSATRCEDVYIYFFSTIFLLKVAFDIESTT</sequence>
<accession>A0A3M7M0P1</accession>